<dbReference type="PANTHER" id="PTHR11712:SF336">
    <property type="entry name" value="3-OXOACYL-[ACYL-CARRIER-PROTEIN] SYNTHASE, MITOCHONDRIAL"/>
    <property type="match status" value="1"/>
</dbReference>
<dbReference type="NCBIfam" id="NF005589">
    <property type="entry name" value="PRK07314.1"/>
    <property type="match status" value="1"/>
</dbReference>
<dbReference type="PROSITE" id="PS00606">
    <property type="entry name" value="KS3_1"/>
    <property type="match status" value="1"/>
</dbReference>
<name>A0ABY3U1W9_9MYCO</name>
<dbReference type="PROSITE" id="PS52004">
    <property type="entry name" value="KS3_2"/>
    <property type="match status" value="1"/>
</dbReference>
<dbReference type="Pfam" id="PF00109">
    <property type="entry name" value="ketoacyl-synt"/>
    <property type="match status" value="1"/>
</dbReference>
<evidence type="ECO:0000256" key="2">
    <source>
        <dbReference type="ARBA" id="ARBA00008467"/>
    </source>
</evidence>
<evidence type="ECO:0000313" key="8">
    <source>
        <dbReference type="EMBL" id="ULN53955.1"/>
    </source>
</evidence>
<evidence type="ECO:0000256" key="3">
    <source>
        <dbReference type="ARBA" id="ARBA00022516"/>
    </source>
</evidence>
<evidence type="ECO:0000259" key="7">
    <source>
        <dbReference type="PROSITE" id="PS52004"/>
    </source>
</evidence>
<dbReference type="CDD" id="cd00834">
    <property type="entry name" value="KAS_I_II"/>
    <property type="match status" value="1"/>
</dbReference>
<evidence type="ECO:0000256" key="4">
    <source>
        <dbReference type="ARBA" id="ARBA00022679"/>
    </source>
</evidence>
<dbReference type="InterPro" id="IPR020841">
    <property type="entry name" value="PKS_Beta-ketoAc_synthase_dom"/>
</dbReference>
<dbReference type="InterPro" id="IPR016039">
    <property type="entry name" value="Thiolase-like"/>
</dbReference>
<dbReference type="InterPro" id="IPR018201">
    <property type="entry name" value="Ketoacyl_synth_AS"/>
</dbReference>
<gene>
    <name evidence="8" type="primary">kasB</name>
    <name evidence="8" type="ORF">MIU77_06595</name>
</gene>
<organism evidence="8 9">
    <name type="scientific">Mycolicibacillus parakoreensis</name>
    <dbReference type="NCBI Taxonomy" id="1069221"/>
    <lineage>
        <taxon>Bacteria</taxon>
        <taxon>Bacillati</taxon>
        <taxon>Actinomycetota</taxon>
        <taxon>Actinomycetes</taxon>
        <taxon>Mycobacteriales</taxon>
        <taxon>Mycobacteriaceae</taxon>
        <taxon>Mycolicibacillus</taxon>
    </lineage>
</organism>
<accession>A0ABY3U1W9</accession>
<comment type="similarity">
    <text evidence="2 6">Belongs to the thiolase-like superfamily. Beta-ketoacyl-ACP synthases family.</text>
</comment>
<keyword evidence="5" id="KW-0275">Fatty acid biosynthesis</keyword>
<dbReference type="RefSeq" id="WP_240172198.1">
    <property type="nucleotide sequence ID" value="NZ_CP092365.1"/>
</dbReference>
<keyword evidence="5" id="KW-0443">Lipid metabolism</keyword>
<sequence length="420" mass="44090">MTSLTTGNGFPDVVVTGIAMTTALAADAESTWQALLDGRSGIRKLDDDFVDEFDLPVRIGGHLVESEASFDEGLSRTELRRLSYLQKMSTVLGRRAWDDAGAPEVDTRRLMVSIGTGMGSTEELVFAYDGMRARGLRAVSPLTVQKYMPNGAAAAVGLDRQAKGGVITPVSACASGSEGIAHAWQQIVLGEADIAICGGVETKIEAVPIAGFAQMRIVLSTNNDDPAGACRPFDKDRDGFVFGEAGAIMIIETEEHAKARGATPLARIMGASITSDGYHIVAPDPNGERAGYAMTRAIQLAGLTPDDVDHVNAHATGTQVGDVAEGKAINNAMGGHRPAVYAPKSALGHSVGAVGAAESILTVLALRDGVVPPTLNLVNLDPEIDLDVVADKPRRGDYRYAVNNSFGFGGHNVATVFGRY</sequence>
<dbReference type="InterPro" id="IPR014030">
    <property type="entry name" value="Ketoacyl_synth_N"/>
</dbReference>
<dbReference type="PANTHER" id="PTHR11712">
    <property type="entry name" value="POLYKETIDE SYNTHASE-RELATED"/>
    <property type="match status" value="1"/>
</dbReference>
<feature type="domain" description="Ketosynthase family 3 (KS3)" evidence="7">
    <location>
        <begin position="10"/>
        <end position="419"/>
    </location>
</feature>
<keyword evidence="9" id="KW-1185">Reference proteome</keyword>
<dbReference type="EMBL" id="CP092365">
    <property type="protein sequence ID" value="ULN53955.1"/>
    <property type="molecule type" value="Genomic_DNA"/>
</dbReference>
<dbReference type="InterPro" id="IPR000794">
    <property type="entry name" value="Beta-ketoacyl_synthase"/>
</dbReference>
<keyword evidence="4 6" id="KW-0808">Transferase</keyword>
<reference evidence="8" key="1">
    <citation type="submission" date="2022-08" db="EMBL/GenBank/DDBJ databases">
        <title>Complete genome sequence of 14 non-tuberculosis mycobacteria type-strains.</title>
        <authorList>
            <person name="Igarashi Y."/>
            <person name="Osugi A."/>
            <person name="Mitarai S."/>
        </authorList>
    </citation>
    <scope>NUCLEOTIDE SEQUENCE</scope>
    <source>
        <strain evidence="8">DSM 45575</strain>
    </source>
</reference>
<keyword evidence="5" id="KW-0276">Fatty acid metabolism</keyword>
<keyword evidence="3" id="KW-0444">Lipid biosynthesis</keyword>
<dbReference type="InterPro" id="IPR014031">
    <property type="entry name" value="Ketoacyl_synth_C"/>
</dbReference>
<dbReference type="Gene3D" id="3.40.47.10">
    <property type="match status" value="2"/>
</dbReference>
<evidence type="ECO:0000256" key="5">
    <source>
        <dbReference type="ARBA" id="ARBA00023160"/>
    </source>
</evidence>
<proteinExistence type="inferred from homology"/>
<dbReference type="Pfam" id="PF02801">
    <property type="entry name" value="Ketoacyl-synt_C"/>
    <property type="match status" value="1"/>
</dbReference>
<dbReference type="SMART" id="SM00825">
    <property type="entry name" value="PKS_KS"/>
    <property type="match status" value="1"/>
</dbReference>
<dbReference type="Proteomes" id="UP001055200">
    <property type="component" value="Chromosome"/>
</dbReference>
<dbReference type="NCBIfam" id="NF005916">
    <property type="entry name" value="PRK07910.1"/>
    <property type="match status" value="1"/>
</dbReference>
<protein>
    <submittedName>
        <fullName evidence="8">3-oxoacyl-ACP synthase KasB</fullName>
    </submittedName>
</protein>
<dbReference type="SUPFAM" id="SSF53901">
    <property type="entry name" value="Thiolase-like"/>
    <property type="match status" value="2"/>
</dbReference>
<comment type="pathway">
    <text evidence="1">Lipid metabolism; mycolic acid biosynthesis.</text>
</comment>
<evidence type="ECO:0000313" key="9">
    <source>
        <dbReference type="Proteomes" id="UP001055200"/>
    </source>
</evidence>
<evidence type="ECO:0000256" key="6">
    <source>
        <dbReference type="RuleBase" id="RU003694"/>
    </source>
</evidence>
<evidence type="ECO:0000256" key="1">
    <source>
        <dbReference type="ARBA" id="ARBA00004796"/>
    </source>
</evidence>